<dbReference type="InterPro" id="IPR045865">
    <property type="entry name" value="ACT-like_dom_sf"/>
</dbReference>
<dbReference type="Gene3D" id="1.10.3210.10">
    <property type="entry name" value="Hypothetical protein af1432"/>
    <property type="match status" value="1"/>
</dbReference>
<dbReference type="PANTHER" id="PTHR21262">
    <property type="entry name" value="GUANOSINE-3',5'-BIS DIPHOSPHATE 3'-PYROPHOSPHOHYDROLASE"/>
    <property type="match status" value="1"/>
</dbReference>
<dbReference type="CDD" id="cd05399">
    <property type="entry name" value="NT_Rel-Spo_like"/>
    <property type="match status" value="1"/>
</dbReference>
<dbReference type="InterPro" id="IPR033655">
    <property type="entry name" value="TGS_RelA/SpoT"/>
</dbReference>
<feature type="domain" description="ACT" evidence="3">
    <location>
        <begin position="647"/>
        <end position="719"/>
    </location>
</feature>
<dbReference type="InterPro" id="IPR006674">
    <property type="entry name" value="HD_domain"/>
</dbReference>
<dbReference type="Gene3D" id="3.10.20.30">
    <property type="match status" value="1"/>
</dbReference>
<dbReference type="Pfam" id="PF13328">
    <property type="entry name" value="HD_4"/>
    <property type="match status" value="1"/>
</dbReference>
<feature type="domain" description="TGS" evidence="5">
    <location>
        <begin position="386"/>
        <end position="447"/>
    </location>
</feature>
<dbReference type="InterPro" id="IPR007685">
    <property type="entry name" value="RelA_SpoT"/>
</dbReference>
<dbReference type="CDD" id="cd01668">
    <property type="entry name" value="TGS_RSH"/>
    <property type="match status" value="1"/>
</dbReference>
<proteinExistence type="inferred from homology"/>
<dbReference type="NCBIfam" id="TIGR00691">
    <property type="entry name" value="spoT_relA"/>
    <property type="match status" value="1"/>
</dbReference>
<gene>
    <name evidence="6" type="ORF">OP8BY_0803</name>
</gene>
<dbReference type="Pfam" id="PF13291">
    <property type="entry name" value="ACT_4"/>
    <property type="match status" value="1"/>
</dbReference>
<dbReference type="InterPro" id="IPR043519">
    <property type="entry name" value="NT_sf"/>
</dbReference>
<dbReference type="PANTHER" id="PTHR21262:SF31">
    <property type="entry name" value="GTP PYROPHOSPHOKINASE"/>
    <property type="match status" value="1"/>
</dbReference>
<dbReference type="PROSITE" id="PS51831">
    <property type="entry name" value="HD"/>
    <property type="match status" value="1"/>
</dbReference>
<reference evidence="6 7" key="1">
    <citation type="submission" date="2018-08" db="EMBL/GenBank/DDBJ databases">
        <title>Genome analysis of the thermophilic bacterium of the candidate phylum Aminicenantes from deep subsurface aquifer revealed its physiology and ecological role.</title>
        <authorList>
            <person name="Kadnikov V.V."/>
            <person name="Mardanov A.V."/>
            <person name="Beletsky A.V."/>
            <person name="Karnachuk O.V."/>
            <person name="Ravin N.V."/>
        </authorList>
    </citation>
    <scope>NUCLEOTIDE SEQUENCE [LARGE SCALE GENOMIC DNA]</scope>
    <source>
        <strain evidence="6">BY38</strain>
    </source>
</reference>
<dbReference type="InterPro" id="IPR004811">
    <property type="entry name" value="RelA/Spo_fam"/>
</dbReference>
<protein>
    <submittedName>
        <fullName evidence="6">GTP pyrophosphokinase</fullName>
    </submittedName>
</protein>
<dbReference type="SMART" id="SM00954">
    <property type="entry name" value="RelA_SpoT"/>
    <property type="match status" value="1"/>
</dbReference>
<comment type="pathway">
    <text evidence="1">Purine metabolism.</text>
</comment>
<keyword evidence="6" id="KW-0418">Kinase</keyword>
<organism evidence="6 7">
    <name type="scientific">Candidatus Saccharicenans subterraneus</name>
    <dbReference type="NCBI Taxonomy" id="2508984"/>
    <lineage>
        <taxon>Bacteria</taxon>
        <taxon>Candidatus Aminicenantota</taxon>
        <taxon>Candidatus Aminicenantia</taxon>
        <taxon>Candidatus Aminicenantales</taxon>
        <taxon>Candidatus Saccharicenantaceae</taxon>
        <taxon>Candidatus Saccharicenans</taxon>
    </lineage>
</organism>
<evidence type="ECO:0000259" key="4">
    <source>
        <dbReference type="PROSITE" id="PS51831"/>
    </source>
</evidence>
<dbReference type="Gene3D" id="3.30.460.10">
    <property type="entry name" value="Beta Polymerase, domain 2"/>
    <property type="match status" value="1"/>
</dbReference>
<dbReference type="GO" id="GO:0016301">
    <property type="term" value="F:kinase activity"/>
    <property type="evidence" value="ECO:0007669"/>
    <property type="project" value="UniProtKB-KW"/>
</dbReference>
<name>A0A3E2BQ83_9BACT</name>
<evidence type="ECO:0000259" key="5">
    <source>
        <dbReference type="PROSITE" id="PS51880"/>
    </source>
</evidence>
<dbReference type="PROSITE" id="PS51880">
    <property type="entry name" value="TGS"/>
    <property type="match status" value="1"/>
</dbReference>
<comment type="caution">
    <text evidence="6">The sequence shown here is derived from an EMBL/GenBank/DDBJ whole genome shotgun (WGS) entry which is preliminary data.</text>
</comment>
<dbReference type="GO" id="GO:0005886">
    <property type="term" value="C:plasma membrane"/>
    <property type="evidence" value="ECO:0007669"/>
    <property type="project" value="TreeGrafter"/>
</dbReference>
<comment type="similarity">
    <text evidence="2">Belongs to the relA/spoT family.</text>
</comment>
<sequence length="719" mass="82338">MIRFDDIVEKIQGQYSEKDLRVLQKAYVFAARAHKGQIRRSGEPYLSHPLEVTNILAEMNLDLTTLVAGLLHDVLEDTEVTLAEIRENFGREVATLVEGVTKISRVEDASPEETRAETIRKIILAMTDDLRVIFIKLADRWHNLKTLHYLSEDKQRRIAQETLEIYAPIANRLGMGRIRAELEDLSFRYVEPDEYFRMVALVEPELKKGEKELKKLKKVMEQLLKENGIPAEIQVRIKRLYSVYSKMKKKGIDFDQVYDFLALRIITDSVKNCYSALGIIHQRWPHLPQRFRDFIAMPKPNLYQSLHTTIITENKQTFEIQIRTREMHELAENGIAAHWKYKEGAPTGLAGEDQRLQWLREIAALFSEQKNPREFLKNLKINLIPEEIYAFTPKGKVINLPPGATALDFAFKIHTEIGLKAREARINGEAMPLRTQLKTGDIVEIITSPDRSPHRSWLNWVATASARQQIKKFLNLKTRKRAIELGQRLWEKETRKFKLPAELHSESALKDRLAQEFRLRLNSLEDFFLLAGLGKIVIDKKFMERLAWGQLSEETPPPGILKKMVEKFSGRGPAQGLMIKNLDEQMITLARCCAPIKGESVVGYLTTGKGLTVHAQRCYLVQKEILDSQRLVEVAWDPAFRGTFRARLLIRAKDSPGVLARVASAVAEQKGNISRAEVSTSGDGRACISLEITIEDLDHLQKIKDKISRLKEIDSVERA</sequence>
<dbReference type="InterPro" id="IPR002912">
    <property type="entry name" value="ACT_dom"/>
</dbReference>
<dbReference type="SUPFAM" id="SSF109604">
    <property type="entry name" value="HD-domain/PDEase-like"/>
    <property type="match status" value="1"/>
</dbReference>
<dbReference type="InterPro" id="IPR012675">
    <property type="entry name" value="Beta-grasp_dom_sf"/>
</dbReference>
<dbReference type="FunFam" id="1.10.3210.10:FF:000001">
    <property type="entry name" value="GTP pyrophosphokinase RelA"/>
    <property type="match status" value="1"/>
</dbReference>
<evidence type="ECO:0000256" key="1">
    <source>
        <dbReference type="ARBA" id="ARBA00025704"/>
    </source>
</evidence>
<dbReference type="AlphaFoldDB" id="A0A3E2BQ83"/>
<dbReference type="GO" id="GO:0015969">
    <property type="term" value="P:guanosine tetraphosphate metabolic process"/>
    <property type="evidence" value="ECO:0007669"/>
    <property type="project" value="InterPro"/>
</dbReference>
<dbReference type="SUPFAM" id="SSF55021">
    <property type="entry name" value="ACT-like"/>
    <property type="match status" value="1"/>
</dbReference>
<dbReference type="SMART" id="SM00471">
    <property type="entry name" value="HDc"/>
    <property type="match status" value="1"/>
</dbReference>
<feature type="domain" description="HD" evidence="4">
    <location>
        <begin position="45"/>
        <end position="144"/>
    </location>
</feature>
<dbReference type="Pfam" id="PF04607">
    <property type="entry name" value="RelA_SpoT"/>
    <property type="match status" value="1"/>
</dbReference>
<dbReference type="PROSITE" id="PS51671">
    <property type="entry name" value="ACT"/>
    <property type="match status" value="1"/>
</dbReference>
<dbReference type="InterPro" id="IPR012676">
    <property type="entry name" value="TGS-like"/>
</dbReference>
<dbReference type="InterPro" id="IPR003607">
    <property type="entry name" value="HD/PDEase_dom"/>
</dbReference>
<keyword evidence="6" id="KW-0808">Transferase</keyword>
<accession>A0A3E2BQ83</accession>
<dbReference type="EMBL" id="QUAH01000001">
    <property type="protein sequence ID" value="RFT16861.1"/>
    <property type="molecule type" value="Genomic_DNA"/>
</dbReference>
<dbReference type="SUPFAM" id="SSF81271">
    <property type="entry name" value="TGS-like"/>
    <property type="match status" value="1"/>
</dbReference>
<evidence type="ECO:0000313" key="6">
    <source>
        <dbReference type="EMBL" id="RFT16861.1"/>
    </source>
</evidence>
<dbReference type="Proteomes" id="UP000257323">
    <property type="component" value="Unassembled WGS sequence"/>
</dbReference>
<evidence type="ECO:0000259" key="3">
    <source>
        <dbReference type="PROSITE" id="PS51671"/>
    </source>
</evidence>
<dbReference type="SUPFAM" id="SSF81301">
    <property type="entry name" value="Nucleotidyltransferase"/>
    <property type="match status" value="1"/>
</dbReference>
<dbReference type="CDD" id="cd00077">
    <property type="entry name" value="HDc"/>
    <property type="match status" value="1"/>
</dbReference>
<dbReference type="Gene3D" id="3.30.70.260">
    <property type="match status" value="1"/>
</dbReference>
<evidence type="ECO:0000256" key="2">
    <source>
        <dbReference type="RuleBase" id="RU003847"/>
    </source>
</evidence>
<dbReference type="Pfam" id="PF02824">
    <property type="entry name" value="TGS"/>
    <property type="match status" value="1"/>
</dbReference>
<dbReference type="InterPro" id="IPR004095">
    <property type="entry name" value="TGS"/>
</dbReference>
<dbReference type="CDD" id="cd04876">
    <property type="entry name" value="ACT_RelA-SpoT"/>
    <property type="match status" value="1"/>
</dbReference>
<comment type="function">
    <text evidence="2">In eubacteria ppGpp (guanosine 3'-diphosphate 5'-diphosphate) is a mediator of the stringent response that coordinates a variety of cellular activities in response to changes in nutritional abundance.</text>
</comment>
<dbReference type="FunFam" id="3.10.20.30:FF:000002">
    <property type="entry name" value="GTP pyrophosphokinase (RelA/SpoT)"/>
    <property type="match status" value="1"/>
</dbReference>
<dbReference type="FunFam" id="3.30.460.10:FF:000001">
    <property type="entry name" value="GTP pyrophosphokinase RelA"/>
    <property type="match status" value="1"/>
</dbReference>
<evidence type="ECO:0000313" key="7">
    <source>
        <dbReference type="Proteomes" id="UP000257323"/>
    </source>
</evidence>